<sequence>MLSFGILLSLLHFVAGLKQTNIGSCIFILWLRALLVPKKNYATYLDPNGKVSLRFLQRRHLRLITLLTLVLKVVMSL</sequence>
<dbReference type="AlphaFoldDB" id="A0AAD8KXB8"/>
<gene>
    <name evidence="2" type="ORF">QVD17_16864</name>
</gene>
<name>A0AAD8KXB8_TARER</name>
<organism evidence="2 3">
    <name type="scientific">Tagetes erecta</name>
    <name type="common">African marigold</name>
    <dbReference type="NCBI Taxonomy" id="13708"/>
    <lineage>
        <taxon>Eukaryota</taxon>
        <taxon>Viridiplantae</taxon>
        <taxon>Streptophyta</taxon>
        <taxon>Embryophyta</taxon>
        <taxon>Tracheophyta</taxon>
        <taxon>Spermatophyta</taxon>
        <taxon>Magnoliopsida</taxon>
        <taxon>eudicotyledons</taxon>
        <taxon>Gunneridae</taxon>
        <taxon>Pentapetalae</taxon>
        <taxon>asterids</taxon>
        <taxon>campanulids</taxon>
        <taxon>Asterales</taxon>
        <taxon>Asteraceae</taxon>
        <taxon>Asteroideae</taxon>
        <taxon>Heliantheae alliance</taxon>
        <taxon>Tageteae</taxon>
        <taxon>Tagetes</taxon>
    </lineage>
</organism>
<feature type="signal peptide" evidence="1">
    <location>
        <begin position="1"/>
        <end position="16"/>
    </location>
</feature>
<keyword evidence="1" id="KW-0732">Signal</keyword>
<protein>
    <recommendedName>
        <fullName evidence="4">Secreted protein</fullName>
    </recommendedName>
</protein>
<dbReference type="EMBL" id="JAUHHV010000004">
    <property type="protein sequence ID" value="KAK1428037.1"/>
    <property type="molecule type" value="Genomic_DNA"/>
</dbReference>
<dbReference type="Proteomes" id="UP001229421">
    <property type="component" value="Unassembled WGS sequence"/>
</dbReference>
<evidence type="ECO:0000256" key="1">
    <source>
        <dbReference type="SAM" id="SignalP"/>
    </source>
</evidence>
<keyword evidence="3" id="KW-1185">Reference proteome</keyword>
<evidence type="ECO:0008006" key="4">
    <source>
        <dbReference type="Google" id="ProtNLM"/>
    </source>
</evidence>
<evidence type="ECO:0000313" key="3">
    <source>
        <dbReference type="Proteomes" id="UP001229421"/>
    </source>
</evidence>
<proteinExistence type="predicted"/>
<feature type="chain" id="PRO_5041909835" description="Secreted protein" evidence="1">
    <location>
        <begin position="17"/>
        <end position="77"/>
    </location>
</feature>
<reference evidence="2" key="1">
    <citation type="journal article" date="2023" name="bioRxiv">
        <title>Improved chromosome-level genome assembly for marigold (Tagetes erecta).</title>
        <authorList>
            <person name="Jiang F."/>
            <person name="Yuan L."/>
            <person name="Wang S."/>
            <person name="Wang H."/>
            <person name="Xu D."/>
            <person name="Wang A."/>
            <person name="Fan W."/>
        </authorList>
    </citation>
    <scope>NUCLEOTIDE SEQUENCE</scope>
    <source>
        <strain evidence="2">WSJ</strain>
        <tissue evidence="2">Leaf</tissue>
    </source>
</reference>
<evidence type="ECO:0000313" key="2">
    <source>
        <dbReference type="EMBL" id="KAK1428037.1"/>
    </source>
</evidence>
<comment type="caution">
    <text evidence="2">The sequence shown here is derived from an EMBL/GenBank/DDBJ whole genome shotgun (WGS) entry which is preliminary data.</text>
</comment>
<accession>A0AAD8KXB8</accession>